<dbReference type="KEGG" id="sals:SLNWT_6150"/>
<evidence type="ECO:0000313" key="2">
    <source>
        <dbReference type="Proteomes" id="UP000031523"/>
    </source>
</evidence>
<accession>A0A0B5F6L7</accession>
<gene>
    <name evidence="1" type="ORF">SLNWT_6150</name>
</gene>
<dbReference type="AlphaFoldDB" id="A0A0B5F6L7"/>
<sequence>MDHPSPGSPADRVHPAVCAHTHLFPGGSCRLRELPDPEGFAAAPRPLGLALHFSDGVVVADAELLVAEDGDTVLTVPAYTTGAGTPVSERLWPVRKLLPDGGEVEVRVGAPAQL</sequence>
<evidence type="ECO:0000313" key="1">
    <source>
        <dbReference type="EMBL" id="AJE86526.1"/>
    </source>
</evidence>
<dbReference type="Proteomes" id="UP000031523">
    <property type="component" value="Chromosome"/>
</dbReference>
<organism evidence="1 2">
    <name type="scientific">Streptomyces albus (strain ATCC 21838 / DSM 41398 / FERM P-419 / JCM 4703 / NBRC 107858)</name>
    <dbReference type="NCBI Taxonomy" id="1081613"/>
    <lineage>
        <taxon>Bacteria</taxon>
        <taxon>Bacillati</taxon>
        <taxon>Actinomycetota</taxon>
        <taxon>Actinomycetes</taxon>
        <taxon>Kitasatosporales</taxon>
        <taxon>Streptomycetaceae</taxon>
        <taxon>Streptomyces</taxon>
    </lineage>
</organism>
<name>A0A0B5F6L7_STRA4</name>
<keyword evidence="2" id="KW-1185">Reference proteome</keyword>
<proteinExistence type="predicted"/>
<protein>
    <submittedName>
        <fullName evidence="1">Uncharacterized protein</fullName>
    </submittedName>
</protein>
<reference evidence="1 2" key="1">
    <citation type="submission" date="2015-01" db="EMBL/GenBank/DDBJ databases">
        <title>Enhanced salinomycin production by adjusting the supply of polyketide extender units in Streptomyce albus DSM 41398.</title>
        <authorList>
            <person name="Lu C."/>
        </authorList>
    </citation>
    <scope>NUCLEOTIDE SEQUENCE [LARGE SCALE GENOMIC DNA]</scope>
    <source>
        <strain evidence="2">ATCC 21838 / DSM 41398 / FERM P-419 / JCM 4703 / NBRC 107858</strain>
    </source>
</reference>
<dbReference type="EMBL" id="CP010519">
    <property type="protein sequence ID" value="AJE86526.1"/>
    <property type="molecule type" value="Genomic_DNA"/>
</dbReference>